<organism evidence="3 4">
    <name type="scientific">Halomonas cupida</name>
    <dbReference type="NCBI Taxonomy" id="44933"/>
    <lineage>
        <taxon>Bacteria</taxon>
        <taxon>Pseudomonadati</taxon>
        <taxon>Pseudomonadota</taxon>
        <taxon>Gammaproteobacteria</taxon>
        <taxon>Oceanospirillales</taxon>
        <taxon>Halomonadaceae</taxon>
        <taxon>Halomonas</taxon>
    </lineage>
</organism>
<dbReference type="Pfam" id="PF07963">
    <property type="entry name" value="N_methyl"/>
    <property type="match status" value="1"/>
</dbReference>
<dbReference type="Proteomes" id="UP000321726">
    <property type="component" value="Unassembled WGS sequence"/>
</dbReference>
<accession>A0A1M7KJZ8</accession>
<reference evidence="3 4" key="1">
    <citation type="submission" date="2016-11" db="EMBL/GenBank/DDBJ databases">
        <authorList>
            <person name="Jaros S."/>
            <person name="Januszkiewicz K."/>
            <person name="Wedrychowicz H."/>
        </authorList>
    </citation>
    <scope>NUCLEOTIDE SEQUENCE [LARGE SCALE GENOMIC DNA]</scope>
    <source>
        <strain evidence="3 4">DSM 4740</strain>
    </source>
</reference>
<dbReference type="OrthoDB" id="5918848at2"/>
<feature type="transmembrane region" description="Helical" evidence="1">
    <location>
        <begin position="21"/>
        <end position="44"/>
    </location>
</feature>
<dbReference type="EMBL" id="BJXU01000144">
    <property type="protein sequence ID" value="GEN25365.1"/>
    <property type="molecule type" value="Genomic_DNA"/>
</dbReference>
<name>A0A1M7KJZ8_9GAMM</name>
<dbReference type="STRING" id="44933.SAMN05660971_03541"/>
<dbReference type="GO" id="GO:0043683">
    <property type="term" value="P:type IV pilus assembly"/>
    <property type="evidence" value="ECO:0007669"/>
    <property type="project" value="InterPro"/>
</dbReference>
<keyword evidence="1" id="KW-0472">Membrane</keyword>
<protein>
    <submittedName>
        <fullName evidence="2">Type IV pilin</fullName>
    </submittedName>
    <submittedName>
        <fullName evidence="3">Type IV pilus assembly protein PilE</fullName>
    </submittedName>
</protein>
<dbReference type="InterPro" id="IPR031982">
    <property type="entry name" value="PilE-like"/>
</dbReference>
<gene>
    <name evidence="2" type="ORF">HCU01_33140</name>
    <name evidence="3" type="ORF">SAMN05660971_03541</name>
</gene>
<dbReference type="AlphaFoldDB" id="A0A1M7KJZ8"/>
<dbReference type="Proteomes" id="UP000184123">
    <property type="component" value="Unassembled WGS sequence"/>
</dbReference>
<dbReference type="InterPro" id="IPR012902">
    <property type="entry name" value="N_methyl_site"/>
</dbReference>
<dbReference type="Gene3D" id="3.30.700.10">
    <property type="entry name" value="Glycoprotein, Type 4 Pilin"/>
    <property type="match status" value="1"/>
</dbReference>
<keyword evidence="1" id="KW-0812">Transmembrane</keyword>
<proteinExistence type="predicted"/>
<dbReference type="InterPro" id="IPR045584">
    <property type="entry name" value="Pilin-like"/>
</dbReference>
<evidence type="ECO:0000313" key="5">
    <source>
        <dbReference type="Proteomes" id="UP000321726"/>
    </source>
</evidence>
<evidence type="ECO:0000256" key="1">
    <source>
        <dbReference type="SAM" id="Phobius"/>
    </source>
</evidence>
<dbReference type="NCBIfam" id="TIGR02532">
    <property type="entry name" value="IV_pilin_GFxxxE"/>
    <property type="match status" value="1"/>
</dbReference>
<dbReference type="SUPFAM" id="SSF54523">
    <property type="entry name" value="Pili subunits"/>
    <property type="match status" value="1"/>
</dbReference>
<keyword evidence="1" id="KW-1133">Transmembrane helix</keyword>
<dbReference type="RefSeq" id="WP_073436533.1">
    <property type="nucleotide sequence ID" value="NZ_BJXU01000144.1"/>
</dbReference>
<evidence type="ECO:0000313" key="2">
    <source>
        <dbReference type="EMBL" id="GEN25365.1"/>
    </source>
</evidence>
<evidence type="ECO:0000313" key="4">
    <source>
        <dbReference type="Proteomes" id="UP000184123"/>
    </source>
</evidence>
<reference evidence="2 5" key="2">
    <citation type="submission" date="2019-07" db="EMBL/GenBank/DDBJ databases">
        <title>Whole genome shotgun sequence of Halomonas cupida NBRC 102219.</title>
        <authorList>
            <person name="Hosoyama A."/>
            <person name="Uohara A."/>
            <person name="Ohji S."/>
            <person name="Ichikawa N."/>
        </authorList>
    </citation>
    <scope>NUCLEOTIDE SEQUENCE [LARGE SCALE GENOMIC DNA]</scope>
    <source>
        <strain evidence="2 5">NBRC 102219</strain>
    </source>
</reference>
<dbReference type="Pfam" id="PF16732">
    <property type="entry name" value="ComP_DUS"/>
    <property type="match status" value="1"/>
</dbReference>
<evidence type="ECO:0000313" key="3">
    <source>
        <dbReference type="EMBL" id="SHM65251.1"/>
    </source>
</evidence>
<keyword evidence="5" id="KW-1185">Reference proteome</keyword>
<dbReference type="EMBL" id="FRCA01000010">
    <property type="protein sequence ID" value="SHM65251.1"/>
    <property type="molecule type" value="Genomic_DNA"/>
</dbReference>
<sequence length="141" mass="15527">MGQGMARGGRSKRMSGGQVGEGGFTLIELMVCVVIVAVLATLAYPRYTQHLAGARVVEARSRLIAMAAGLERCYSRYLRYDASPCQLPAEHDELEGYRLAREVAESRYLLTAEALDRGMVPSGCETLRLDQTGKRVPDECW</sequence>